<evidence type="ECO:0000256" key="4">
    <source>
        <dbReference type="ARBA" id="ARBA00045182"/>
    </source>
</evidence>
<comment type="function">
    <text evidence="4">Required for assembly of dynein regulatory complex (DRC) and inner dynein arm (IDA) complexes, which are responsible for ciliary beat regulation, thereby playing a central role in motility in cilia and flagella. Probably acts together with CCDC40 to form a molecular ruler that determines the 96 nanometer (nm) repeat length and arrangements of components in cilia and flagella. Not required for outer dynein arm complexes assembly.</text>
</comment>
<feature type="compositionally biased region" description="Low complexity" evidence="6">
    <location>
        <begin position="777"/>
        <end position="786"/>
    </location>
</feature>
<gene>
    <name evidence="7" type="ORF">AAFF_G00297990</name>
</gene>
<dbReference type="EMBL" id="JAINUG010000421">
    <property type="protein sequence ID" value="KAJ8371977.1"/>
    <property type="molecule type" value="Genomic_DNA"/>
</dbReference>
<comment type="caution">
    <text evidence="7">The sequence shown here is derived from an EMBL/GenBank/DDBJ whole genome shotgun (WGS) entry which is preliminary data.</text>
</comment>
<evidence type="ECO:0000256" key="2">
    <source>
        <dbReference type="ARBA" id="ARBA00016725"/>
    </source>
</evidence>
<keyword evidence="3 5" id="KW-0175">Coiled coil</keyword>
<dbReference type="Pfam" id="PF24161">
    <property type="entry name" value="CCDC39"/>
    <property type="match status" value="1"/>
</dbReference>
<feature type="region of interest" description="Disordered" evidence="6">
    <location>
        <begin position="1"/>
        <end position="22"/>
    </location>
</feature>
<feature type="region of interest" description="Disordered" evidence="6">
    <location>
        <begin position="761"/>
        <end position="788"/>
    </location>
</feature>
<sequence>MSSEILPNVGFDALSSDSPVDSAGTEALENVITKKEKQKEMSEGDVSDHRLGIHVLCLQMKRAEQRAFYTQCQEATGAAGENLEWTDRRMTLDRPVLGSVQEEECLNVEERLHVDIAALLELNTQHRLRVTDLLVRVAQKTALAGKKHSALVEERGRTMTTQRVVGTTVELVFQAQLRNERLSEHCTFSCRSMQRRHIVVERVPWMLSQVTEEVCGRQLEVTVKAGLLVRLVSANREAERRSAAEERQVAQLRVRSQGAEPECHRLRGETDVLMRSVDRAGKEAQTQSQELSDLEDTVEERADWLRRARLHTTALQEDLRSASESALGAERRAREWEQTLRREERSHTAQMETESRHRQDYKTLAAKTQDLKSRENRLLANISASQATLKRLEKRRSKNERVLTENKRGLVHDQDVRIAALERKLQSLSKEEEGEMEKRKILQEEVSELAAALQARKGKAYILRQQQKHTEGELRCGGREVEKAAATHTDLLSELEEMELQTDGSDRALQSLRAKRPGTARERERLERDVRRASDCVATEDGRRVAAETERLQLECSARELEVQKAFDRDMHLARTAIARQEQHKLRTEVNSRRCRAEKLRMKYQSMAACSVDTSGERVDLVGRLERWTQKVCEVQAEVQALDCSVRASRTWEEPGVVTPPPDPVPEDCGKKRLMEELKALEENCSSKKRRTHALGQDIKCSVLTEEVESQRKTVEEQVSELLDFSGWVDMMLQTAMGHHTDLESVMRAGFMQYNVAVRPSAPHPASQRGDAPCSPPRSLDSSCSSGADGSPVQSLSLKLAMTRALLSATLPPYSSQGSSPPPENFGCRCTVDMATEEGTQHLPKKQPKIDIVQSEIVIFHTMC</sequence>
<feature type="region of interest" description="Disordered" evidence="6">
    <location>
        <begin position="338"/>
        <end position="360"/>
    </location>
</feature>
<proteinExistence type="inferred from homology"/>
<dbReference type="InterPro" id="IPR033290">
    <property type="entry name" value="CCDC39"/>
</dbReference>
<organism evidence="7 8">
    <name type="scientific">Aldrovandia affinis</name>
    <dbReference type="NCBI Taxonomy" id="143900"/>
    <lineage>
        <taxon>Eukaryota</taxon>
        <taxon>Metazoa</taxon>
        <taxon>Chordata</taxon>
        <taxon>Craniata</taxon>
        <taxon>Vertebrata</taxon>
        <taxon>Euteleostomi</taxon>
        <taxon>Actinopterygii</taxon>
        <taxon>Neopterygii</taxon>
        <taxon>Teleostei</taxon>
        <taxon>Notacanthiformes</taxon>
        <taxon>Halosauridae</taxon>
        <taxon>Aldrovandia</taxon>
    </lineage>
</organism>
<comment type="similarity">
    <text evidence="1">Belongs to the CCDC39 family.</text>
</comment>
<dbReference type="PANTHER" id="PTHR18962">
    <property type="entry name" value="COILED-COIL DOMAIN-CONTAINING PROTEIN 39"/>
    <property type="match status" value="1"/>
</dbReference>
<dbReference type="GO" id="GO:0036159">
    <property type="term" value="P:inner dynein arm assembly"/>
    <property type="evidence" value="ECO:0007669"/>
    <property type="project" value="InterPro"/>
</dbReference>
<evidence type="ECO:0000256" key="3">
    <source>
        <dbReference type="ARBA" id="ARBA00023054"/>
    </source>
</evidence>
<dbReference type="GO" id="GO:0003341">
    <property type="term" value="P:cilium movement"/>
    <property type="evidence" value="ECO:0007669"/>
    <property type="project" value="InterPro"/>
</dbReference>
<dbReference type="AlphaFoldDB" id="A0AAD7R987"/>
<feature type="coiled-coil region" evidence="5">
    <location>
        <begin position="228"/>
        <end position="297"/>
    </location>
</feature>
<evidence type="ECO:0000256" key="6">
    <source>
        <dbReference type="SAM" id="MobiDB-lite"/>
    </source>
</evidence>
<evidence type="ECO:0000256" key="5">
    <source>
        <dbReference type="SAM" id="Coils"/>
    </source>
</evidence>
<evidence type="ECO:0000256" key="1">
    <source>
        <dbReference type="ARBA" id="ARBA00005805"/>
    </source>
</evidence>
<feature type="coiled-coil region" evidence="5">
    <location>
        <begin position="375"/>
        <end position="445"/>
    </location>
</feature>
<feature type="region of interest" description="Disordered" evidence="6">
    <location>
        <begin position="500"/>
        <end position="527"/>
    </location>
</feature>
<keyword evidence="8" id="KW-1185">Reference proteome</keyword>
<dbReference type="GO" id="GO:0060285">
    <property type="term" value="P:cilium-dependent cell motility"/>
    <property type="evidence" value="ECO:0007669"/>
    <property type="project" value="TreeGrafter"/>
</dbReference>
<protein>
    <recommendedName>
        <fullName evidence="2">Coiled-coil domain-containing protein 39</fullName>
    </recommendedName>
</protein>
<name>A0AAD7R987_9TELE</name>
<reference evidence="7" key="1">
    <citation type="journal article" date="2023" name="Science">
        <title>Genome structures resolve the early diversification of teleost fishes.</title>
        <authorList>
            <person name="Parey E."/>
            <person name="Louis A."/>
            <person name="Montfort J."/>
            <person name="Bouchez O."/>
            <person name="Roques C."/>
            <person name="Iampietro C."/>
            <person name="Lluch J."/>
            <person name="Castinel A."/>
            <person name="Donnadieu C."/>
            <person name="Desvignes T."/>
            <person name="Floi Bucao C."/>
            <person name="Jouanno E."/>
            <person name="Wen M."/>
            <person name="Mejri S."/>
            <person name="Dirks R."/>
            <person name="Jansen H."/>
            <person name="Henkel C."/>
            <person name="Chen W.J."/>
            <person name="Zahm M."/>
            <person name="Cabau C."/>
            <person name="Klopp C."/>
            <person name="Thompson A.W."/>
            <person name="Robinson-Rechavi M."/>
            <person name="Braasch I."/>
            <person name="Lecointre G."/>
            <person name="Bobe J."/>
            <person name="Postlethwait J.H."/>
            <person name="Berthelot C."/>
            <person name="Roest Crollius H."/>
            <person name="Guiguen Y."/>
        </authorList>
    </citation>
    <scope>NUCLEOTIDE SEQUENCE</scope>
    <source>
        <strain evidence="7">NC1722</strain>
    </source>
</reference>
<dbReference type="GO" id="GO:0005930">
    <property type="term" value="C:axoneme"/>
    <property type="evidence" value="ECO:0007669"/>
    <property type="project" value="InterPro"/>
</dbReference>
<evidence type="ECO:0000313" key="7">
    <source>
        <dbReference type="EMBL" id="KAJ8371977.1"/>
    </source>
</evidence>
<dbReference type="PANTHER" id="PTHR18962:SF0">
    <property type="entry name" value="COILED-COIL DOMAIN-CONTAINING PROTEIN 39"/>
    <property type="match status" value="1"/>
</dbReference>
<accession>A0AAD7R987</accession>
<dbReference type="Proteomes" id="UP001221898">
    <property type="component" value="Unassembled WGS sequence"/>
</dbReference>
<evidence type="ECO:0000313" key="8">
    <source>
        <dbReference type="Proteomes" id="UP001221898"/>
    </source>
</evidence>